<sequence length="273" mass="31216">MHQTPSLITIMAGWFILLLVLCVCQFGRVRASCDCKLSANTTPITPEIIKPRLDAQEAIINRIEEKYLKLKQDNQFNLERMKNSKREGQHAIDTVYIEGHQCEKKGRFHCLESGECIHSLLGCDGIVDCLDGSDESYTSCINPFKIGDNWKTVLPWKQQCILDAYSFVTMTSTIKSLKSLEYFPQIVLGTAIGIYTFRDSDGRNVDGIVKYEFSYNFASRETTWKHTADRFNITGYGIMPYYLASEPKLATGDYYYGNELKKLCSHAVWYRLS</sequence>
<name>A0A8J1UJT4_OWEFU</name>
<dbReference type="CDD" id="cd00112">
    <property type="entry name" value="LDLa"/>
    <property type="match status" value="1"/>
</dbReference>
<evidence type="ECO:0000256" key="1">
    <source>
        <dbReference type="PROSITE-ProRule" id="PRU00124"/>
    </source>
</evidence>
<dbReference type="AlphaFoldDB" id="A0A8J1UJT4"/>
<keyword evidence="3" id="KW-1185">Reference proteome</keyword>
<dbReference type="Pfam" id="PF00057">
    <property type="entry name" value="Ldl_recept_a"/>
    <property type="match status" value="1"/>
</dbReference>
<dbReference type="InterPro" id="IPR036055">
    <property type="entry name" value="LDL_receptor-like_sf"/>
</dbReference>
<comment type="caution">
    <text evidence="2">The sequence shown here is derived from an EMBL/GenBank/DDBJ whole genome shotgun (WGS) entry which is preliminary data.</text>
</comment>
<evidence type="ECO:0000313" key="2">
    <source>
        <dbReference type="EMBL" id="CAH1793129.1"/>
    </source>
</evidence>
<dbReference type="InterPro" id="IPR023415">
    <property type="entry name" value="LDLR_class-A_CS"/>
</dbReference>
<dbReference type="PROSITE" id="PS01209">
    <property type="entry name" value="LDLRA_1"/>
    <property type="match status" value="1"/>
</dbReference>
<comment type="caution">
    <text evidence="1">Lacks conserved residue(s) required for the propagation of feature annotation.</text>
</comment>
<dbReference type="InterPro" id="IPR002172">
    <property type="entry name" value="LDrepeatLR_classA_rpt"/>
</dbReference>
<reference evidence="2" key="1">
    <citation type="submission" date="2022-03" db="EMBL/GenBank/DDBJ databases">
        <authorList>
            <person name="Martin C."/>
        </authorList>
    </citation>
    <scope>NUCLEOTIDE SEQUENCE</scope>
</reference>
<accession>A0A8J1UJT4</accession>
<dbReference type="Gene3D" id="2.40.128.620">
    <property type="match status" value="1"/>
</dbReference>
<dbReference type="OrthoDB" id="6325690at2759"/>
<dbReference type="EMBL" id="CAIIXF020000008">
    <property type="protein sequence ID" value="CAH1793129.1"/>
    <property type="molecule type" value="Genomic_DNA"/>
</dbReference>
<dbReference type="SUPFAM" id="SSF57424">
    <property type="entry name" value="LDL receptor-like module"/>
    <property type="match status" value="1"/>
</dbReference>
<organism evidence="2 3">
    <name type="scientific">Owenia fusiformis</name>
    <name type="common">Polychaete worm</name>
    <dbReference type="NCBI Taxonomy" id="6347"/>
    <lineage>
        <taxon>Eukaryota</taxon>
        <taxon>Metazoa</taxon>
        <taxon>Spiralia</taxon>
        <taxon>Lophotrochozoa</taxon>
        <taxon>Annelida</taxon>
        <taxon>Polychaeta</taxon>
        <taxon>Sedentaria</taxon>
        <taxon>Canalipalpata</taxon>
        <taxon>Sabellida</taxon>
        <taxon>Oweniida</taxon>
        <taxon>Oweniidae</taxon>
        <taxon>Owenia</taxon>
    </lineage>
</organism>
<protein>
    <submittedName>
        <fullName evidence="2">Uncharacterized protein</fullName>
    </submittedName>
</protein>
<gene>
    <name evidence="2" type="ORF">OFUS_LOCUS18017</name>
</gene>
<dbReference type="Proteomes" id="UP000749559">
    <property type="component" value="Unassembled WGS sequence"/>
</dbReference>
<dbReference type="SMART" id="SM00192">
    <property type="entry name" value="LDLa"/>
    <property type="match status" value="1"/>
</dbReference>
<proteinExistence type="predicted"/>
<dbReference type="PROSITE" id="PS50068">
    <property type="entry name" value="LDLRA_2"/>
    <property type="match status" value="1"/>
</dbReference>
<evidence type="ECO:0000313" key="3">
    <source>
        <dbReference type="Proteomes" id="UP000749559"/>
    </source>
</evidence>